<dbReference type="STRING" id="765440.A0A0C3GBD4"/>
<organism evidence="1 2">
    <name type="scientific">Piloderma croceum (strain F 1598)</name>
    <dbReference type="NCBI Taxonomy" id="765440"/>
    <lineage>
        <taxon>Eukaryota</taxon>
        <taxon>Fungi</taxon>
        <taxon>Dikarya</taxon>
        <taxon>Basidiomycota</taxon>
        <taxon>Agaricomycotina</taxon>
        <taxon>Agaricomycetes</taxon>
        <taxon>Agaricomycetidae</taxon>
        <taxon>Atheliales</taxon>
        <taxon>Atheliaceae</taxon>
        <taxon>Piloderma</taxon>
    </lineage>
</organism>
<keyword evidence="2" id="KW-1185">Reference proteome</keyword>
<gene>
    <name evidence="1" type="ORF">PILCRDRAFT_29591</name>
</gene>
<dbReference type="HOGENOM" id="CLU_2284077_0_0_1"/>
<proteinExistence type="predicted"/>
<dbReference type="Proteomes" id="UP000054166">
    <property type="component" value="Unassembled WGS sequence"/>
</dbReference>
<feature type="non-terminal residue" evidence="1">
    <location>
        <position position="103"/>
    </location>
</feature>
<sequence>MVHRPSDSRLLSNLLSTEKDYSKLLTSLLDDSSPAARAALTAYAAASPPPTSTVLLAVVASLERADEALGRYVGAVERWREGLKVLREMEEDVGTVMRDREIL</sequence>
<evidence type="ECO:0000313" key="2">
    <source>
        <dbReference type="Proteomes" id="UP000054166"/>
    </source>
</evidence>
<dbReference type="AlphaFoldDB" id="A0A0C3GBD4"/>
<dbReference type="OrthoDB" id="3358861at2759"/>
<protein>
    <recommendedName>
        <fullName evidence="3">DH domain-containing protein</fullName>
    </recommendedName>
</protein>
<dbReference type="EMBL" id="KN832978">
    <property type="protein sequence ID" value="KIM87941.1"/>
    <property type="molecule type" value="Genomic_DNA"/>
</dbReference>
<dbReference type="InParanoid" id="A0A0C3GBD4"/>
<name>A0A0C3GBD4_PILCF</name>
<dbReference type="InterPro" id="IPR027267">
    <property type="entry name" value="AH/BAR_dom_sf"/>
</dbReference>
<reference evidence="1 2" key="1">
    <citation type="submission" date="2014-04" db="EMBL/GenBank/DDBJ databases">
        <authorList>
            <consortium name="DOE Joint Genome Institute"/>
            <person name="Kuo A."/>
            <person name="Tarkka M."/>
            <person name="Buscot F."/>
            <person name="Kohler A."/>
            <person name="Nagy L.G."/>
            <person name="Floudas D."/>
            <person name="Copeland A."/>
            <person name="Barry K.W."/>
            <person name="Cichocki N."/>
            <person name="Veneault-Fourrey C."/>
            <person name="LaButti K."/>
            <person name="Lindquist E.A."/>
            <person name="Lipzen A."/>
            <person name="Lundell T."/>
            <person name="Morin E."/>
            <person name="Murat C."/>
            <person name="Sun H."/>
            <person name="Tunlid A."/>
            <person name="Henrissat B."/>
            <person name="Grigoriev I.V."/>
            <person name="Hibbett D.S."/>
            <person name="Martin F."/>
            <person name="Nordberg H.P."/>
            <person name="Cantor M.N."/>
            <person name="Hua S.X."/>
        </authorList>
    </citation>
    <scope>NUCLEOTIDE SEQUENCE [LARGE SCALE GENOMIC DNA]</scope>
    <source>
        <strain evidence="1 2">F 1598</strain>
    </source>
</reference>
<evidence type="ECO:0000313" key="1">
    <source>
        <dbReference type="EMBL" id="KIM87941.1"/>
    </source>
</evidence>
<evidence type="ECO:0008006" key="3">
    <source>
        <dbReference type="Google" id="ProtNLM"/>
    </source>
</evidence>
<reference evidence="2" key="2">
    <citation type="submission" date="2015-01" db="EMBL/GenBank/DDBJ databases">
        <title>Evolutionary Origins and Diversification of the Mycorrhizal Mutualists.</title>
        <authorList>
            <consortium name="DOE Joint Genome Institute"/>
            <consortium name="Mycorrhizal Genomics Consortium"/>
            <person name="Kohler A."/>
            <person name="Kuo A."/>
            <person name="Nagy L.G."/>
            <person name="Floudas D."/>
            <person name="Copeland A."/>
            <person name="Barry K.W."/>
            <person name="Cichocki N."/>
            <person name="Veneault-Fourrey C."/>
            <person name="LaButti K."/>
            <person name="Lindquist E.A."/>
            <person name="Lipzen A."/>
            <person name="Lundell T."/>
            <person name="Morin E."/>
            <person name="Murat C."/>
            <person name="Riley R."/>
            <person name="Ohm R."/>
            <person name="Sun H."/>
            <person name="Tunlid A."/>
            <person name="Henrissat B."/>
            <person name="Grigoriev I.V."/>
            <person name="Hibbett D.S."/>
            <person name="Martin F."/>
        </authorList>
    </citation>
    <scope>NUCLEOTIDE SEQUENCE [LARGE SCALE GENOMIC DNA]</scope>
    <source>
        <strain evidence="2">F 1598</strain>
    </source>
</reference>
<dbReference type="Gene3D" id="1.20.1270.60">
    <property type="entry name" value="Arfaptin homology (AH) domain/BAR domain"/>
    <property type="match status" value="1"/>
</dbReference>
<accession>A0A0C3GBD4</accession>